<sequence>MTMYRNFEQQSGTTAFGAHAGGSVHISKEEERPAHQGVLYARPISEKGRQYITNEWLMFLLQWLLKAFRRVNFGHAGGRSPLKAILLLWRFFRRLFQRFSRTQDDGVPDKPPQHIADEVLYLPQGVEPMKCTMSLVVDGDADKPVTAVVCRSALPNNPRSSHDMAPMSVASPSRTGLAFETDLNPSDGRPPFHCSRPSSITSSSIEGSHYSSARSIFSRSSQNISSTAYSAVADAHPNSSHVHLPHARPISGQGELSSDSEAVVVPSPSTAAQGNGYNQDGVPYSRLHDVYPYINAEAPENIGIFFRDRPRKPHNPNPPPIPPLTRSFSLHGIPSGWSVHVHPQGFRYYVHERMFHVSANTLSMSLLRIFTDADIVIPEEWRVLTQFLENIISYMHSEEITLPPKVDLALGLTWYESGPPTCEYYFADHLHHSIFWLDDFDTNNMRDVEWWNTSESSHLKHAIEGQYWLHFSKFPAGQELTTDTIEEVNDFLIHCNTGTGDNTDTQTYRYGFTLAELQQHISSVTSIRNNPGPYSRPGSVRIIGEYQTLTINSKSCLQANIAGAAWIMERRSRRRYVNFYGEPGAYLGPPGQFDREAYKQIRTPLILLLSPLLFFAPDTHYIALHELFVDGVTKADWSAFIQKLSTEWQDFVINATVLLNANIAFLAIQSIDDSSVDKGRSPAQIASYVSTVVSVGSISLGLLLLQKNRYKNRVYTTSKREFLGLQEGDLGERLGLEALAIMYSLPWALLMWA</sequence>
<feature type="compositionally biased region" description="Low complexity" evidence="1">
    <location>
        <begin position="195"/>
        <end position="206"/>
    </location>
</feature>
<keyword evidence="2" id="KW-0472">Membrane</keyword>
<keyword evidence="2" id="KW-1133">Transmembrane helix</keyword>
<reference evidence="4" key="1">
    <citation type="journal article" date="2017" name="Nat. Ecol. Evol.">
        <title>Genome expansion and lineage-specific genetic innovations in the forest pathogenic fungi Armillaria.</title>
        <authorList>
            <person name="Sipos G."/>
            <person name="Prasanna A.N."/>
            <person name="Walter M.C."/>
            <person name="O'Connor E."/>
            <person name="Balint B."/>
            <person name="Krizsan K."/>
            <person name="Kiss B."/>
            <person name="Hess J."/>
            <person name="Varga T."/>
            <person name="Slot J."/>
            <person name="Riley R."/>
            <person name="Boka B."/>
            <person name="Rigling D."/>
            <person name="Barry K."/>
            <person name="Lee J."/>
            <person name="Mihaltcheva S."/>
            <person name="LaButti K."/>
            <person name="Lipzen A."/>
            <person name="Waldron R."/>
            <person name="Moloney N.M."/>
            <person name="Sperisen C."/>
            <person name="Kredics L."/>
            <person name="Vagvoelgyi C."/>
            <person name="Patrignani A."/>
            <person name="Fitzpatrick D."/>
            <person name="Nagy I."/>
            <person name="Doyle S."/>
            <person name="Anderson J.B."/>
            <person name="Grigoriev I.V."/>
            <person name="Gueldener U."/>
            <person name="Muensterkoetter M."/>
            <person name="Nagy L.G."/>
        </authorList>
    </citation>
    <scope>NUCLEOTIDE SEQUENCE [LARGE SCALE GENOMIC DNA]</scope>
    <source>
        <strain evidence="4">C18/9</strain>
    </source>
</reference>
<keyword evidence="2" id="KW-0812">Transmembrane</keyword>
<evidence type="ECO:0000313" key="3">
    <source>
        <dbReference type="EMBL" id="SJK99616.1"/>
    </source>
</evidence>
<dbReference type="STRING" id="47428.A0A284QT22"/>
<evidence type="ECO:0000256" key="2">
    <source>
        <dbReference type="SAM" id="Phobius"/>
    </source>
</evidence>
<proteinExistence type="predicted"/>
<dbReference type="OrthoDB" id="2657661at2759"/>
<dbReference type="Proteomes" id="UP000219338">
    <property type="component" value="Unassembled WGS sequence"/>
</dbReference>
<dbReference type="EMBL" id="FUEG01000002">
    <property type="protein sequence ID" value="SJK99616.1"/>
    <property type="molecule type" value="Genomic_DNA"/>
</dbReference>
<accession>A0A284QT22</accession>
<evidence type="ECO:0008006" key="5">
    <source>
        <dbReference type="Google" id="ProtNLM"/>
    </source>
</evidence>
<name>A0A284QT22_ARMOS</name>
<keyword evidence="4" id="KW-1185">Reference proteome</keyword>
<evidence type="ECO:0000256" key="1">
    <source>
        <dbReference type="SAM" id="MobiDB-lite"/>
    </source>
</evidence>
<feature type="transmembrane region" description="Helical" evidence="2">
    <location>
        <begin position="685"/>
        <end position="705"/>
    </location>
</feature>
<dbReference type="AlphaFoldDB" id="A0A284QT22"/>
<evidence type="ECO:0000313" key="4">
    <source>
        <dbReference type="Proteomes" id="UP000219338"/>
    </source>
</evidence>
<feature type="region of interest" description="Disordered" evidence="1">
    <location>
        <begin position="182"/>
        <end position="206"/>
    </location>
</feature>
<organism evidence="3 4">
    <name type="scientific">Armillaria ostoyae</name>
    <name type="common">Armillaria root rot fungus</name>
    <dbReference type="NCBI Taxonomy" id="47428"/>
    <lineage>
        <taxon>Eukaryota</taxon>
        <taxon>Fungi</taxon>
        <taxon>Dikarya</taxon>
        <taxon>Basidiomycota</taxon>
        <taxon>Agaricomycotina</taxon>
        <taxon>Agaricomycetes</taxon>
        <taxon>Agaricomycetidae</taxon>
        <taxon>Agaricales</taxon>
        <taxon>Marasmiineae</taxon>
        <taxon>Physalacriaceae</taxon>
        <taxon>Armillaria</taxon>
    </lineage>
</organism>
<protein>
    <recommendedName>
        <fullName evidence="5">WW domain-containing protein</fullName>
    </recommendedName>
</protein>
<gene>
    <name evidence="3" type="ORF">ARMOST_02924</name>
</gene>